<dbReference type="Proteomes" id="UP000504638">
    <property type="component" value="Unplaced"/>
</dbReference>
<evidence type="ECO:0000313" key="2">
    <source>
        <dbReference type="EMBL" id="KAF1811898.1"/>
    </source>
</evidence>
<feature type="compositionally biased region" description="Basic and acidic residues" evidence="1">
    <location>
        <begin position="75"/>
        <end position="95"/>
    </location>
</feature>
<evidence type="ECO:0000313" key="4">
    <source>
        <dbReference type="RefSeq" id="XP_033533529.1"/>
    </source>
</evidence>
<reference evidence="2 4" key="1">
    <citation type="submission" date="2020-01" db="EMBL/GenBank/DDBJ databases">
        <authorList>
            <consortium name="DOE Joint Genome Institute"/>
            <person name="Haridas S."/>
            <person name="Albert R."/>
            <person name="Binder M."/>
            <person name="Bloem J."/>
            <person name="Labutti K."/>
            <person name="Salamov A."/>
            <person name="Andreopoulos B."/>
            <person name="Baker S.E."/>
            <person name="Barry K."/>
            <person name="Bills G."/>
            <person name="Bluhm B.H."/>
            <person name="Cannon C."/>
            <person name="Castanera R."/>
            <person name="Culley D.E."/>
            <person name="Daum C."/>
            <person name="Ezra D."/>
            <person name="Gonzalez J.B."/>
            <person name="Henrissat B."/>
            <person name="Kuo A."/>
            <person name="Liang C."/>
            <person name="Lipzen A."/>
            <person name="Lutzoni F."/>
            <person name="Magnuson J."/>
            <person name="Mondo S."/>
            <person name="Nolan M."/>
            <person name="Ohm R."/>
            <person name="Pangilinan J."/>
            <person name="Park H.-J."/>
            <person name="Ramirez L."/>
            <person name="Alfaro M."/>
            <person name="Sun H."/>
            <person name="Tritt A."/>
            <person name="Yoshinaga Y."/>
            <person name="Zwiers L.-H."/>
            <person name="Turgeon B.G."/>
            <person name="Goodwin S.B."/>
            <person name="Spatafora J.W."/>
            <person name="Crous P.W."/>
            <person name="Grigoriev I.V."/>
        </authorList>
    </citation>
    <scope>NUCLEOTIDE SEQUENCE</scope>
    <source>
        <strain evidence="2 4">CBS 781.70</strain>
    </source>
</reference>
<dbReference type="EMBL" id="ML975159">
    <property type="protein sequence ID" value="KAF1811898.1"/>
    <property type="molecule type" value="Genomic_DNA"/>
</dbReference>
<dbReference type="RefSeq" id="XP_033533529.1">
    <property type="nucleotide sequence ID" value="XM_033679558.1"/>
</dbReference>
<evidence type="ECO:0000256" key="1">
    <source>
        <dbReference type="SAM" id="MobiDB-lite"/>
    </source>
</evidence>
<accession>A0A6G1G1K5</accession>
<sequence>MHHFLVAGRDDPQPLLAKQCLEESGVGHGIMEDSRKRSLATAEIYDEYKNRLKKGRKLEKATEGRVTKAPRIRKKESEADKRYHDEAEQAQKPQEEGYEEQGSCWKGQNI</sequence>
<reference evidence="4" key="2">
    <citation type="submission" date="2020-04" db="EMBL/GenBank/DDBJ databases">
        <authorList>
            <consortium name="NCBI Genome Project"/>
        </authorList>
    </citation>
    <scope>NUCLEOTIDE SEQUENCE</scope>
    <source>
        <strain evidence="4">CBS 781.70</strain>
    </source>
</reference>
<gene>
    <name evidence="2 4" type="ORF">P152DRAFT_458854</name>
</gene>
<protein>
    <submittedName>
        <fullName evidence="2 4">Uncharacterized protein</fullName>
    </submittedName>
</protein>
<evidence type="ECO:0000313" key="3">
    <source>
        <dbReference type="Proteomes" id="UP000504638"/>
    </source>
</evidence>
<dbReference type="AlphaFoldDB" id="A0A6G1G1K5"/>
<reference evidence="4" key="3">
    <citation type="submission" date="2025-04" db="UniProtKB">
        <authorList>
            <consortium name="RefSeq"/>
        </authorList>
    </citation>
    <scope>IDENTIFICATION</scope>
    <source>
        <strain evidence="4">CBS 781.70</strain>
    </source>
</reference>
<keyword evidence="3" id="KW-1185">Reference proteome</keyword>
<feature type="region of interest" description="Disordered" evidence="1">
    <location>
        <begin position="56"/>
        <end position="110"/>
    </location>
</feature>
<name>A0A6G1G1K5_9PEZI</name>
<dbReference type="GeneID" id="54420128"/>
<proteinExistence type="predicted"/>
<organism evidence="2">
    <name type="scientific">Eremomyces bilateralis CBS 781.70</name>
    <dbReference type="NCBI Taxonomy" id="1392243"/>
    <lineage>
        <taxon>Eukaryota</taxon>
        <taxon>Fungi</taxon>
        <taxon>Dikarya</taxon>
        <taxon>Ascomycota</taxon>
        <taxon>Pezizomycotina</taxon>
        <taxon>Dothideomycetes</taxon>
        <taxon>Dothideomycetes incertae sedis</taxon>
        <taxon>Eremomycetales</taxon>
        <taxon>Eremomycetaceae</taxon>
        <taxon>Eremomyces</taxon>
    </lineage>
</organism>